<evidence type="ECO:0000313" key="2">
    <source>
        <dbReference type="Proteomes" id="UP000253919"/>
    </source>
</evidence>
<dbReference type="EMBL" id="QASA01000001">
    <property type="protein sequence ID" value="RDC64652.1"/>
    <property type="molecule type" value="Genomic_DNA"/>
</dbReference>
<proteinExistence type="predicted"/>
<organism evidence="1 2">
    <name type="scientific">Adhaeribacter pallidiroseus</name>
    <dbReference type="NCBI Taxonomy" id="2072847"/>
    <lineage>
        <taxon>Bacteria</taxon>
        <taxon>Pseudomonadati</taxon>
        <taxon>Bacteroidota</taxon>
        <taxon>Cytophagia</taxon>
        <taxon>Cytophagales</taxon>
        <taxon>Hymenobacteraceae</taxon>
        <taxon>Adhaeribacter</taxon>
    </lineage>
</organism>
<dbReference type="Gene3D" id="2.50.20.10">
    <property type="entry name" value="Lipoprotein localisation LolA/LolB/LppX"/>
    <property type="match status" value="1"/>
</dbReference>
<gene>
    <name evidence="1" type="ORF">AHMF7616_03268</name>
</gene>
<keyword evidence="2" id="KW-1185">Reference proteome</keyword>
<dbReference type="AlphaFoldDB" id="A0A369QJT7"/>
<dbReference type="RefSeq" id="WP_115373774.1">
    <property type="nucleotide sequence ID" value="NZ_QASA01000001.1"/>
</dbReference>
<accession>A0A369QJT7</accession>
<comment type="caution">
    <text evidence="1">The sequence shown here is derived from an EMBL/GenBank/DDBJ whole genome shotgun (WGS) entry which is preliminary data.</text>
</comment>
<dbReference type="Pfam" id="PF14125">
    <property type="entry name" value="DUF4292"/>
    <property type="match status" value="1"/>
</dbReference>
<evidence type="ECO:0000313" key="1">
    <source>
        <dbReference type="EMBL" id="RDC64652.1"/>
    </source>
</evidence>
<evidence type="ECO:0008006" key="3">
    <source>
        <dbReference type="Google" id="ProtNLM"/>
    </source>
</evidence>
<name>A0A369QJT7_9BACT</name>
<sequence>MNKPLHILYAICLVVCFSACKRNNISGSSSATPEKINKVNVINLDFNNLSAKGRMQFENDGEKINTGITIRMQKDSIIWISVVPALGIEVARVRITPDSVALINRLEKTYFSDNVQALKSRFNVDLTFNMVQALLIGNYVPGENGNEKLIDRDPIQHTRQNLGAAILDQFISIESFKLKKLQISDPESPNTITVDYSDFENVGGKPVAKSTLVVANTVKENQTKKMVASINYNKIEINSNDLAFPFAIPNDYRRK</sequence>
<dbReference type="Proteomes" id="UP000253919">
    <property type="component" value="Unassembled WGS sequence"/>
</dbReference>
<dbReference type="InterPro" id="IPR025634">
    <property type="entry name" value="DUF4292"/>
</dbReference>
<reference evidence="1 2" key="1">
    <citation type="submission" date="2018-04" db="EMBL/GenBank/DDBJ databases">
        <title>Adhaeribacter sp. HMF7616 genome sequencing and assembly.</title>
        <authorList>
            <person name="Kang H."/>
            <person name="Kang J."/>
            <person name="Cha I."/>
            <person name="Kim H."/>
            <person name="Joh K."/>
        </authorList>
    </citation>
    <scope>NUCLEOTIDE SEQUENCE [LARGE SCALE GENOMIC DNA]</scope>
    <source>
        <strain evidence="1 2">HMF7616</strain>
    </source>
</reference>
<protein>
    <recommendedName>
        <fullName evidence="3">DUF4292 domain-containing protein</fullName>
    </recommendedName>
</protein>
<dbReference type="OrthoDB" id="849114at2"/>